<dbReference type="GO" id="GO:0016740">
    <property type="term" value="F:transferase activity"/>
    <property type="evidence" value="ECO:0007669"/>
    <property type="project" value="UniProtKB-KW"/>
</dbReference>
<dbReference type="Gene3D" id="3.40.50.2000">
    <property type="entry name" value="Glycogen Phosphorylase B"/>
    <property type="match status" value="1"/>
</dbReference>
<dbReference type="AlphaFoldDB" id="A0A4R5KJC9"/>
<evidence type="ECO:0000313" key="1">
    <source>
        <dbReference type="EMBL" id="TDF94908.1"/>
    </source>
</evidence>
<reference evidence="1 2" key="1">
    <citation type="submission" date="2019-03" db="EMBL/GenBank/DDBJ databases">
        <title>Whole genome sequence of Arthrobacter sp JH1-1.</title>
        <authorList>
            <person name="Trinh H.N."/>
        </authorList>
    </citation>
    <scope>NUCLEOTIDE SEQUENCE [LARGE SCALE GENOMIC DNA]</scope>
    <source>
        <strain evidence="1 2">JH1-1</strain>
    </source>
</reference>
<evidence type="ECO:0000313" key="2">
    <source>
        <dbReference type="Proteomes" id="UP000295511"/>
    </source>
</evidence>
<accession>A0A4R5KJC9</accession>
<dbReference type="SUPFAM" id="SSF53756">
    <property type="entry name" value="UDP-Glycosyltransferase/glycogen phosphorylase"/>
    <property type="match status" value="1"/>
</dbReference>
<keyword evidence="1" id="KW-0808">Transferase</keyword>
<dbReference type="Proteomes" id="UP000295511">
    <property type="component" value="Unassembled WGS sequence"/>
</dbReference>
<name>A0A4R5KJC9_9MICC</name>
<organism evidence="1 2">
    <name type="scientific">Arthrobacter terricola</name>
    <dbReference type="NCBI Taxonomy" id="2547396"/>
    <lineage>
        <taxon>Bacteria</taxon>
        <taxon>Bacillati</taxon>
        <taxon>Actinomycetota</taxon>
        <taxon>Actinomycetes</taxon>
        <taxon>Micrococcales</taxon>
        <taxon>Micrococcaceae</taxon>
        <taxon>Arthrobacter</taxon>
    </lineage>
</organism>
<gene>
    <name evidence="1" type="ORF">E1809_12850</name>
</gene>
<dbReference type="OrthoDB" id="9815351at2"/>
<dbReference type="EMBL" id="SMRU01000014">
    <property type="protein sequence ID" value="TDF94908.1"/>
    <property type="molecule type" value="Genomic_DNA"/>
</dbReference>
<keyword evidence="2" id="KW-1185">Reference proteome</keyword>
<proteinExistence type="predicted"/>
<protein>
    <submittedName>
        <fullName evidence="1">Glycosyltransferase</fullName>
    </submittedName>
</protein>
<comment type="caution">
    <text evidence="1">The sequence shown here is derived from an EMBL/GenBank/DDBJ whole genome shotgun (WGS) entry which is preliminary data.</text>
</comment>
<sequence length="334" mass="37033">MKQQKVVALTLGSRGAASSRIRAHIPLDHLESGGLSVTRVIASSKFWPLRLFFSILLIRPDVVFVQKVMPPRWFLVLSRRMCSRMVFDLDDAIYLGYPGASPREVKKIDSRVRGGLVFFDLVLTSNELIREDLGLGMDPRCIVYPGPSPDAAFTGVQGDLKEKVVLWLGSPSTISNVESILPGVVEQLPDVRILIVGSPNDGPQLGSIRRQRWTTEVESKALRCSWSGLMPLQVSAWNQRKAGYKILEYLSYGVVPVVQDSPIVRTLLGRRTSELCELVSGDTPQDWAAAIQRSLDRTTDQTWIEGRDAVFETWSSVGFSRLIISAKSSGGSFE</sequence>